<dbReference type="InterPro" id="IPR024983">
    <property type="entry name" value="CHAT_dom"/>
</dbReference>
<dbReference type="Proteomes" id="UP000629098">
    <property type="component" value="Unassembled WGS sequence"/>
</dbReference>
<accession>A0A8J6XD23</accession>
<feature type="domain" description="vWA-MoxR associated protein C-terminal" evidence="4">
    <location>
        <begin position="649"/>
        <end position="868"/>
    </location>
</feature>
<keyword evidence="6" id="KW-1185">Reference proteome</keyword>
<evidence type="ECO:0000259" key="4">
    <source>
        <dbReference type="Pfam" id="PF20028"/>
    </source>
</evidence>
<dbReference type="Pfam" id="PF19963">
    <property type="entry name" value="VMAP-M1"/>
    <property type="match status" value="1"/>
</dbReference>
<dbReference type="AlphaFoldDB" id="A0A8J6XD23"/>
<dbReference type="InterPro" id="IPR045440">
    <property type="entry name" value="VMAP-M1"/>
</dbReference>
<reference evidence="5" key="1">
    <citation type="submission" date="2020-09" db="EMBL/GenBank/DDBJ databases">
        <title>Iningainema tapete sp. nov. (Scytonemataceae, Cyanobacteria) from greenhouses in central Florida (USA) produces two types of nodularin with biosynthetic potential for microcystin-LR and anabaenopeptins.</title>
        <authorList>
            <person name="Berthold D.E."/>
            <person name="Lefler F.W."/>
            <person name="Huang I.-S."/>
            <person name="Abdulla H."/>
            <person name="Zimba P.V."/>
            <person name="Laughinghouse H.D. IV."/>
        </authorList>
    </citation>
    <scope>NUCLEOTIDE SEQUENCE</scope>
    <source>
        <strain evidence="5">BLCCT55</strain>
    </source>
</reference>
<feature type="domain" description="CHAT" evidence="1">
    <location>
        <begin position="68"/>
        <end position="341"/>
    </location>
</feature>
<evidence type="ECO:0000313" key="6">
    <source>
        <dbReference type="Proteomes" id="UP000629098"/>
    </source>
</evidence>
<sequence length="880" mass="101999">MPKKYYTYHIRVANYEFVQVEKWNDQNQSLGQPSGKFRYQEKLTEQIKELLQISRENQLNDASQSRLLGEALFDMLFDDVLLHDFVVFYNEVVQAKQQLLRVELDIDERIMPEVAALPWEFMCVPQRANLGTIWIATVPQLVFSRRRSQWIPAKPIQLNKNEKLRIALVVSAPANLGSVDYQPVETALEKLAAEAQQVELLPVVNPANPETIDAVLTKKPHIFHFIGHGCLKNENNQQVGKIALVEDWGDAMWVDADYFGELFNQHRPGVVMLQACEGAMLSASQAFVGVASSVVQQNIPVVVAMQYEVSNSTASRFARRFYAQLAQDDPVDIAAQYGRRTIALNATQYRKRDFATPVIFMRVPDGYLFKAERENENVSPSNDSHNLELTGSVRKQLREALLDAFPTEGNFEMMLKEELDQDFNQIARGESYEQKLFYLIQDLKAKNQIRELINAVRRANPGNIKLLNFSKNYSNHFTDDNLSKLKLILDKIDFKLVKDAYLKTLPKGAAIDNREVSNPKDIESIIQILLKDYPKTNSDIPTSIIELAQRLANQKQGDDRKYQDLENWLEQVIAKLDIKLPDISKEEYDYKQLQSYLLIIVYPESKNFRLEAEFILDERQKPQPEPVHLEELLNFAHEDNDRKGILCDSFEKISEQLDRIIRAFIDKHPEVLDLTIEIFLSYKYLSQNIDELWKIKNDFKYITIVSEFNFIVHPIERITGTYSLRNLRQGWNRLIVTLNENHSQDIIMKKIKPISKKDERNWSKIANDLKEKIGLKLTSPLSRNSKDQEIFFQTILSGGVPIAFWTRDETPPHLKLEEQIDCHLTIDCLNNNLRKLIDEICRIRKEAYCEENPQNYLGYHLGFLCDNPHRIPKIKNLKLK</sequence>
<proteinExistence type="predicted"/>
<comment type="caution">
    <text evidence="5">The sequence shown here is derived from an EMBL/GenBank/DDBJ whole genome shotgun (WGS) entry which is preliminary data.</text>
</comment>
<name>A0A8J6XD23_9CYAN</name>
<dbReference type="Pfam" id="PF12770">
    <property type="entry name" value="CHAT"/>
    <property type="match status" value="1"/>
</dbReference>
<evidence type="ECO:0000259" key="3">
    <source>
        <dbReference type="Pfam" id="PF19963"/>
    </source>
</evidence>
<dbReference type="InterPro" id="IPR045450">
    <property type="entry name" value="VMAP_C"/>
</dbReference>
<evidence type="ECO:0000259" key="1">
    <source>
        <dbReference type="Pfam" id="PF12770"/>
    </source>
</evidence>
<protein>
    <submittedName>
        <fullName evidence="5">CHAT domain-containing protein</fullName>
    </submittedName>
</protein>
<dbReference type="Pfam" id="PF19955">
    <property type="entry name" value="EAD1"/>
    <property type="match status" value="1"/>
</dbReference>
<feature type="domain" description="vWA-MoxR associated protein middle region 1" evidence="3">
    <location>
        <begin position="496"/>
        <end position="601"/>
    </location>
</feature>
<gene>
    <name evidence="5" type="ORF">ICL16_01490</name>
</gene>
<feature type="domain" description="Effector-associated" evidence="2">
    <location>
        <begin position="388"/>
        <end position="472"/>
    </location>
</feature>
<evidence type="ECO:0000259" key="2">
    <source>
        <dbReference type="Pfam" id="PF19955"/>
    </source>
</evidence>
<organism evidence="5 6">
    <name type="scientific">Iningainema tapete BLCC-T55</name>
    <dbReference type="NCBI Taxonomy" id="2748662"/>
    <lineage>
        <taxon>Bacteria</taxon>
        <taxon>Bacillati</taxon>
        <taxon>Cyanobacteriota</taxon>
        <taxon>Cyanophyceae</taxon>
        <taxon>Nostocales</taxon>
        <taxon>Scytonemataceae</taxon>
        <taxon>Iningainema tapete</taxon>
    </lineage>
</organism>
<evidence type="ECO:0000313" key="5">
    <source>
        <dbReference type="EMBL" id="MBD2770830.1"/>
    </source>
</evidence>
<dbReference type="EMBL" id="JACXAE010000009">
    <property type="protein sequence ID" value="MBD2770830.1"/>
    <property type="molecule type" value="Genomic_DNA"/>
</dbReference>
<dbReference type="Pfam" id="PF20028">
    <property type="entry name" value="VMAP-C"/>
    <property type="match status" value="1"/>
</dbReference>
<dbReference type="InterPro" id="IPR045430">
    <property type="entry name" value="EAD1"/>
</dbReference>